<feature type="transmembrane region" description="Helical" evidence="8">
    <location>
        <begin position="120"/>
        <end position="141"/>
    </location>
</feature>
<dbReference type="InterPro" id="IPR002524">
    <property type="entry name" value="Cation_efflux"/>
</dbReference>
<keyword evidence="6" id="KW-0406">Ion transport</keyword>
<dbReference type="Proteomes" id="UP000051515">
    <property type="component" value="Unassembled WGS sequence"/>
</dbReference>
<feature type="domain" description="Cation efflux protein cytoplasmic" evidence="10">
    <location>
        <begin position="214"/>
        <end position="289"/>
    </location>
</feature>
<dbReference type="InterPro" id="IPR036837">
    <property type="entry name" value="Cation_efflux_CTD_sf"/>
</dbReference>
<dbReference type="InterPro" id="IPR027469">
    <property type="entry name" value="Cation_efflux_TMD_sf"/>
</dbReference>
<sequence>MIRAGGNVMDHGKITGRRFFYVTALNVIITITEFIGGIFSGSLGLISDAFHNLEDSLSIIISFVANVIGRKKNDVQKTFGYKRAEILAAFVNSIILVVITVMMVFESFKRLSRPEEINGQLMMIVSIIGLLANFVSMLVLFSGSKHNLNIKATFLHMLSDTLSSVGVFVASIFVILFNWNWVDPVITIVIAIWLLKEAYSVVSETVNILMEASPKIDLDAVQQAILTIPEIVKVHHVHLWMIDENHIMLDAHINVEKNCNMKDLDKLYDVVDKMLQEQFNITHVTLQAECNRGIDNSLID</sequence>
<name>A0A0R1KEG3_9LACO</name>
<evidence type="ECO:0000256" key="6">
    <source>
        <dbReference type="ARBA" id="ARBA00023065"/>
    </source>
</evidence>
<gene>
    <name evidence="11" type="ORF">FC78_GL000347</name>
</gene>
<evidence type="ECO:0000256" key="4">
    <source>
        <dbReference type="ARBA" id="ARBA00022692"/>
    </source>
</evidence>
<proteinExistence type="inferred from homology"/>
<evidence type="ECO:0000256" key="1">
    <source>
        <dbReference type="ARBA" id="ARBA00004141"/>
    </source>
</evidence>
<dbReference type="Pfam" id="PF16916">
    <property type="entry name" value="ZT_dimer"/>
    <property type="match status" value="1"/>
</dbReference>
<keyword evidence="3" id="KW-0813">Transport</keyword>
<dbReference type="PANTHER" id="PTHR11562:SF17">
    <property type="entry name" value="RE54080P-RELATED"/>
    <property type="match status" value="1"/>
</dbReference>
<dbReference type="Gene3D" id="1.20.1510.10">
    <property type="entry name" value="Cation efflux protein transmembrane domain"/>
    <property type="match status" value="1"/>
</dbReference>
<dbReference type="EMBL" id="AZDY01000041">
    <property type="protein sequence ID" value="KRK82045.1"/>
    <property type="molecule type" value="Genomic_DNA"/>
</dbReference>
<comment type="similarity">
    <text evidence="2">Belongs to the cation diffusion facilitator (CDF) transporter (TC 2.A.4) family. SLC30A subfamily.</text>
</comment>
<dbReference type="SUPFAM" id="SSF160240">
    <property type="entry name" value="Cation efflux protein cytoplasmic domain-like"/>
    <property type="match status" value="1"/>
</dbReference>
<evidence type="ECO:0000259" key="10">
    <source>
        <dbReference type="Pfam" id="PF16916"/>
    </source>
</evidence>
<evidence type="ECO:0000313" key="11">
    <source>
        <dbReference type="EMBL" id="KRK82045.1"/>
    </source>
</evidence>
<dbReference type="InterPro" id="IPR027470">
    <property type="entry name" value="Cation_efflux_CTD"/>
</dbReference>
<dbReference type="PATRIC" id="fig|1423788.3.peg.358"/>
<dbReference type="AlphaFoldDB" id="A0A0R1KEG3"/>
<dbReference type="InterPro" id="IPR050681">
    <property type="entry name" value="CDF/SLC30A"/>
</dbReference>
<accession>A0A0R1KEG3</accession>
<evidence type="ECO:0000256" key="8">
    <source>
        <dbReference type="SAM" id="Phobius"/>
    </source>
</evidence>
<evidence type="ECO:0000256" key="3">
    <source>
        <dbReference type="ARBA" id="ARBA00022448"/>
    </source>
</evidence>
<dbReference type="Gene3D" id="3.30.70.1350">
    <property type="entry name" value="Cation efflux protein, cytoplasmic domain"/>
    <property type="match status" value="1"/>
</dbReference>
<comment type="subcellular location">
    <subcellularLocation>
        <location evidence="1">Membrane</location>
        <topology evidence="1">Multi-pass membrane protein</topology>
    </subcellularLocation>
</comment>
<evidence type="ECO:0000259" key="9">
    <source>
        <dbReference type="Pfam" id="PF01545"/>
    </source>
</evidence>
<keyword evidence="5 8" id="KW-1133">Transmembrane helix</keyword>
<feature type="transmembrane region" description="Helical" evidence="8">
    <location>
        <begin position="89"/>
        <end position="108"/>
    </location>
</feature>
<dbReference type="Pfam" id="PF01545">
    <property type="entry name" value="Cation_efflux"/>
    <property type="match status" value="1"/>
</dbReference>
<feature type="transmembrane region" description="Helical" evidence="8">
    <location>
        <begin position="20"/>
        <end position="43"/>
    </location>
</feature>
<keyword evidence="12" id="KW-1185">Reference proteome</keyword>
<evidence type="ECO:0000313" key="12">
    <source>
        <dbReference type="Proteomes" id="UP000051515"/>
    </source>
</evidence>
<comment type="caution">
    <text evidence="11">The sequence shown here is derived from an EMBL/GenBank/DDBJ whole genome shotgun (WGS) entry which is preliminary data.</text>
</comment>
<dbReference type="SUPFAM" id="SSF161111">
    <property type="entry name" value="Cation efflux protein transmembrane domain-like"/>
    <property type="match status" value="1"/>
</dbReference>
<feature type="domain" description="Cation efflux protein transmembrane" evidence="9">
    <location>
        <begin position="20"/>
        <end position="210"/>
    </location>
</feature>
<dbReference type="NCBIfam" id="TIGR01297">
    <property type="entry name" value="CDF"/>
    <property type="match status" value="1"/>
</dbReference>
<feature type="transmembrane region" description="Helical" evidence="8">
    <location>
        <begin position="162"/>
        <end position="179"/>
    </location>
</feature>
<keyword evidence="4 8" id="KW-0812">Transmembrane</keyword>
<evidence type="ECO:0000256" key="2">
    <source>
        <dbReference type="ARBA" id="ARBA00008873"/>
    </source>
</evidence>
<dbReference type="GO" id="GO:0005385">
    <property type="term" value="F:zinc ion transmembrane transporter activity"/>
    <property type="evidence" value="ECO:0007669"/>
    <property type="project" value="TreeGrafter"/>
</dbReference>
<dbReference type="InterPro" id="IPR058533">
    <property type="entry name" value="Cation_efflux_TM"/>
</dbReference>
<protein>
    <submittedName>
        <fullName evidence="11">Cation efflux protein</fullName>
    </submittedName>
</protein>
<reference evidence="11 12" key="1">
    <citation type="journal article" date="2015" name="Genome Announc.">
        <title>Expanding the biotechnology potential of lactobacilli through comparative genomics of 213 strains and associated genera.</title>
        <authorList>
            <person name="Sun Z."/>
            <person name="Harris H.M."/>
            <person name="McCann A."/>
            <person name="Guo C."/>
            <person name="Argimon S."/>
            <person name="Zhang W."/>
            <person name="Yang X."/>
            <person name="Jeffery I.B."/>
            <person name="Cooney J.C."/>
            <person name="Kagawa T.F."/>
            <person name="Liu W."/>
            <person name="Song Y."/>
            <person name="Salvetti E."/>
            <person name="Wrobel A."/>
            <person name="Rasinkangas P."/>
            <person name="Parkhill J."/>
            <person name="Rea M.C."/>
            <person name="O'Sullivan O."/>
            <person name="Ritari J."/>
            <person name="Douillard F.P."/>
            <person name="Paul Ross R."/>
            <person name="Yang R."/>
            <person name="Briner A.E."/>
            <person name="Felis G.E."/>
            <person name="de Vos W.M."/>
            <person name="Barrangou R."/>
            <person name="Klaenhammer T.R."/>
            <person name="Caufield P.W."/>
            <person name="Cui Y."/>
            <person name="Zhang H."/>
            <person name="O'Toole P.W."/>
        </authorList>
    </citation>
    <scope>NUCLEOTIDE SEQUENCE [LARGE SCALE GENOMIC DNA]</scope>
    <source>
        <strain evidence="11 12">DSM 19674</strain>
    </source>
</reference>
<organism evidence="11 12">
    <name type="scientific">Companilactobacillus bobalius DSM 19674</name>
    <dbReference type="NCBI Taxonomy" id="1423788"/>
    <lineage>
        <taxon>Bacteria</taxon>
        <taxon>Bacillati</taxon>
        <taxon>Bacillota</taxon>
        <taxon>Bacilli</taxon>
        <taxon>Lactobacillales</taxon>
        <taxon>Lactobacillaceae</taxon>
        <taxon>Companilactobacillus</taxon>
        <taxon>Companilactobacillus bobalius</taxon>
    </lineage>
</organism>
<evidence type="ECO:0000256" key="7">
    <source>
        <dbReference type="ARBA" id="ARBA00023136"/>
    </source>
</evidence>
<dbReference type="GO" id="GO:0005886">
    <property type="term" value="C:plasma membrane"/>
    <property type="evidence" value="ECO:0007669"/>
    <property type="project" value="TreeGrafter"/>
</dbReference>
<keyword evidence="7 8" id="KW-0472">Membrane</keyword>
<dbReference type="STRING" id="1423788.FC78_GL000347"/>
<dbReference type="PANTHER" id="PTHR11562">
    <property type="entry name" value="CATION EFFLUX PROTEIN/ ZINC TRANSPORTER"/>
    <property type="match status" value="1"/>
</dbReference>
<evidence type="ECO:0000256" key="5">
    <source>
        <dbReference type="ARBA" id="ARBA00022989"/>
    </source>
</evidence>